<dbReference type="OrthoDB" id="559450at2"/>
<dbReference type="InterPro" id="IPR043519">
    <property type="entry name" value="NT_sf"/>
</dbReference>
<accession>A0A2R4WU18</accession>
<sequence>MTDIARRADVAEALKPLVSRIVRDAAPLDIRPFGSRTRGEARADSDRDLLVVLPDDADDALLDPVFGWRLQRDSGIRADVLTATRGDLDAVWDVPNTIGSVLAREGIRLNPV</sequence>
<dbReference type="Proteomes" id="UP000244755">
    <property type="component" value="Chromosome 1"/>
</dbReference>
<feature type="domain" description="Polymerase nucleotidyl transferase" evidence="1">
    <location>
        <begin position="22"/>
        <end position="81"/>
    </location>
</feature>
<keyword evidence="3" id="KW-1185">Reference proteome</keyword>
<name>A0A2R4WU18_9HYPH</name>
<dbReference type="KEGG" id="mee:DA075_23125"/>
<organism evidence="2 3">
    <name type="scientific">Methylobacterium currus</name>
    <dbReference type="NCBI Taxonomy" id="2051553"/>
    <lineage>
        <taxon>Bacteria</taxon>
        <taxon>Pseudomonadati</taxon>
        <taxon>Pseudomonadota</taxon>
        <taxon>Alphaproteobacteria</taxon>
        <taxon>Hyphomicrobiales</taxon>
        <taxon>Methylobacteriaceae</taxon>
        <taxon>Methylobacterium</taxon>
    </lineage>
</organism>
<evidence type="ECO:0000313" key="3">
    <source>
        <dbReference type="Proteomes" id="UP000244755"/>
    </source>
</evidence>
<dbReference type="InterPro" id="IPR002934">
    <property type="entry name" value="Polymerase_NTP_transf_dom"/>
</dbReference>
<dbReference type="SUPFAM" id="SSF81301">
    <property type="entry name" value="Nucleotidyltransferase"/>
    <property type="match status" value="1"/>
</dbReference>
<dbReference type="AlphaFoldDB" id="A0A2R4WU18"/>
<dbReference type="EMBL" id="CP028843">
    <property type="protein sequence ID" value="AWB25044.1"/>
    <property type="molecule type" value="Genomic_DNA"/>
</dbReference>
<dbReference type="RefSeq" id="WP_099956752.1">
    <property type="nucleotide sequence ID" value="NZ_CP028843.1"/>
</dbReference>
<evidence type="ECO:0000313" key="2">
    <source>
        <dbReference type="EMBL" id="AWB25044.1"/>
    </source>
</evidence>
<dbReference type="GO" id="GO:0016779">
    <property type="term" value="F:nucleotidyltransferase activity"/>
    <property type="evidence" value="ECO:0007669"/>
    <property type="project" value="InterPro"/>
</dbReference>
<gene>
    <name evidence="2" type="ORF">DA075_23125</name>
</gene>
<protein>
    <submittedName>
        <fullName evidence="2">Nucleotidyltransferase domain-containing protein</fullName>
    </submittedName>
</protein>
<proteinExistence type="predicted"/>
<dbReference type="CDD" id="cd05403">
    <property type="entry name" value="NT_KNTase_like"/>
    <property type="match status" value="1"/>
</dbReference>
<dbReference type="Pfam" id="PF01909">
    <property type="entry name" value="NTP_transf_2"/>
    <property type="match status" value="1"/>
</dbReference>
<reference evidence="2 3" key="1">
    <citation type="submission" date="2018-04" db="EMBL/GenBank/DDBJ databases">
        <title>Methylobacterium sp. PR1016A genome.</title>
        <authorList>
            <person name="Park W."/>
        </authorList>
    </citation>
    <scope>NUCLEOTIDE SEQUENCE [LARGE SCALE GENOMIC DNA]</scope>
    <source>
        <strain evidence="2 3">PR1016A</strain>
    </source>
</reference>
<keyword evidence="2" id="KW-0808">Transferase</keyword>
<dbReference type="Gene3D" id="3.30.460.10">
    <property type="entry name" value="Beta Polymerase, domain 2"/>
    <property type="match status" value="1"/>
</dbReference>
<evidence type="ECO:0000259" key="1">
    <source>
        <dbReference type="Pfam" id="PF01909"/>
    </source>
</evidence>